<accession>A0AAV5MPC3</accession>
<evidence type="ECO:0000313" key="1">
    <source>
        <dbReference type="EMBL" id="GKV51760.1"/>
    </source>
</evidence>
<sequence length="40" mass="4202">MGTDDKGGGVRGGCPLPLVWVSKKAEGEGDQRIQTPSNYP</sequence>
<dbReference type="Proteomes" id="UP001054252">
    <property type="component" value="Unassembled WGS sequence"/>
</dbReference>
<dbReference type="AlphaFoldDB" id="A0AAV5MPC3"/>
<name>A0AAV5MPC3_9ROSI</name>
<gene>
    <name evidence="1" type="ORF">SLEP1_g58385</name>
</gene>
<keyword evidence="2" id="KW-1185">Reference proteome</keyword>
<dbReference type="EMBL" id="BPVZ01000536">
    <property type="protein sequence ID" value="GKV51760.1"/>
    <property type="molecule type" value="Genomic_DNA"/>
</dbReference>
<organism evidence="1 2">
    <name type="scientific">Rubroshorea leprosula</name>
    <dbReference type="NCBI Taxonomy" id="152421"/>
    <lineage>
        <taxon>Eukaryota</taxon>
        <taxon>Viridiplantae</taxon>
        <taxon>Streptophyta</taxon>
        <taxon>Embryophyta</taxon>
        <taxon>Tracheophyta</taxon>
        <taxon>Spermatophyta</taxon>
        <taxon>Magnoliopsida</taxon>
        <taxon>eudicotyledons</taxon>
        <taxon>Gunneridae</taxon>
        <taxon>Pentapetalae</taxon>
        <taxon>rosids</taxon>
        <taxon>malvids</taxon>
        <taxon>Malvales</taxon>
        <taxon>Dipterocarpaceae</taxon>
        <taxon>Rubroshorea</taxon>
    </lineage>
</organism>
<reference evidence="1 2" key="1">
    <citation type="journal article" date="2021" name="Commun. Biol.">
        <title>The genome of Shorea leprosula (Dipterocarpaceae) highlights the ecological relevance of drought in aseasonal tropical rainforests.</title>
        <authorList>
            <person name="Ng K.K.S."/>
            <person name="Kobayashi M.J."/>
            <person name="Fawcett J.A."/>
            <person name="Hatakeyama M."/>
            <person name="Paape T."/>
            <person name="Ng C.H."/>
            <person name="Ang C.C."/>
            <person name="Tnah L.H."/>
            <person name="Lee C.T."/>
            <person name="Nishiyama T."/>
            <person name="Sese J."/>
            <person name="O'Brien M.J."/>
            <person name="Copetti D."/>
            <person name="Mohd Noor M.I."/>
            <person name="Ong R.C."/>
            <person name="Putra M."/>
            <person name="Sireger I.Z."/>
            <person name="Indrioko S."/>
            <person name="Kosugi Y."/>
            <person name="Izuno A."/>
            <person name="Isagi Y."/>
            <person name="Lee S.L."/>
            <person name="Shimizu K.K."/>
        </authorList>
    </citation>
    <scope>NUCLEOTIDE SEQUENCE [LARGE SCALE GENOMIC DNA]</scope>
    <source>
        <strain evidence="1">214</strain>
    </source>
</reference>
<proteinExistence type="predicted"/>
<comment type="caution">
    <text evidence="1">The sequence shown here is derived from an EMBL/GenBank/DDBJ whole genome shotgun (WGS) entry which is preliminary data.</text>
</comment>
<protein>
    <submittedName>
        <fullName evidence="1">Uncharacterized protein</fullName>
    </submittedName>
</protein>
<evidence type="ECO:0000313" key="2">
    <source>
        <dbReference type="Proteomes" id="UP001054252"/>
    </source>
</evidence>